<evidence type="ECO:0000256" key="1">
    <source>
        <dbReference type="SAM" id="MobiDB-lite"/>
    </source>
</evidence>
<organism evidence="2">
    <name type="scientific">Puccinia triticina (isolate 1-1 / race 1 (BBBD))</name>
    <name type="common">Brown leaf rust fungus</name>
    <dbReference type="NCBI Taxonomy" id="630390"/>
    <lineage>
        <taxon>Eukaryota</taxon>
        <taxon>Fungi</taxon>
        <taxon>Dikarya</taxon>
        <taxon>Basidiomycota</taxon>
        <taxon>Pucciniomycotina</taxon>
        <taxon>Pucciniomycetes</taxon>
        <taxon>Pucciniales</taxon>
        <taxon>Pucciniaceae</taxon>
        <taxon>Puccinia</taxon>
    </lineage>
</organism>
<name>A0A180GGG1_PUCT1</name>
<proteinExistence type="predicted"/>
<gene>
    <name evidence="2" type="ORF">PTTG_27977</name>
</gene>
<protein>
    <submittedName>
        <fullName evidence="2 3">Uncharacterized protein</fullName>
    </submittedName>
</protein>
<evidence type="ECO:0000313" key="4">
    <source>
        <dbReference type="Proteomes" id="UP000005240"/>
    </source>
</evidence>
<reference evidence="2" key="2">
    <citation type="submission" date="2016-05" db="EMBL/GenBank/DDBJ databases">
        <title>Comparative analysis highlights variable genome content of wheat rusts and divergence of the mating loci.</title>
        <authorList>
            <person name="Cuomo C.A."/>
            <person name="Bakkeren G."/>
            <person name="Szabo L."/>
            <person name="Khalil H."/>
            <person name="Joly D."/>
            <person name="Goldberg J."/>
            <person name="Young S."/>
            <person name="Zeng Q."/>
            <person name="Fellers J."/>
        </authorList>
    </citation>
    <scope>NUCLEOTIDE SEQUENCE [LARGE SCALE GENOMIC DNA]</scope>
    <source>
        <strain evidence="2">1-1 BBBD Race 1</strain>
    </source>
</reference>
<evidence type="ECO:0000313" key="2">
    <source>
        <dbReference type="EMBL" id="OAV91402.1"/>
    </source>
</evidence>
<dbReference type="EMBL" id="ADAS02000081">
    <property type="protein sequence ID" value="OAV91402.1"/>
    <property type="molecule type" value="Genomic_DNA"/>
</dbReference>
<dbReference type="VEuPathDB" id="FungiDB:PTTG_27977"/>
<keyword evidence="4" id="KW-1185">Reference proteome</keyword>
<sequence length="141" mass="15713">MSDISPSARSTSQTASLSSSQDHQLKPSAGQIKPAIIDSQKPLSAQALQVISYTSSAWVITSSVSDHFGRSSADSWYMIKSYPPCLKSLFGPRQTSNDQKLDLPLERDVVQDFHQLKHCQTDFRDPLRFKNTMASHIPIVY</sequence>
<dbReference type="Proteomes" id="UP000005240">
    <property type="component" value="Unassembled WGS sequence"/>
</dbReference>
<reference evidence="3 4" key="3">
    <citation type="journal article" date="2017" name="G3 (Bethesda)">
        <title>Comparative analysis highlights variable genome content of wheat rusts and divergence of the mating loci.</title>
        <authorList>
            <person name="Cuomo C.A."/>
            <person name="Bakkeren G."/>
            <person name="Khalil H.B."/>
            <person name="Panwar V."/>
            <person name="Joly D."/>
            <person name="Linning R."/>
            <person name="Sakthikumar S."/>
            <person name="Song X."/>
            <person name="Adiconis X."/>
            <person name="Fan L."/>
            <person name="Goldberg J.M."/>
            <person name="Levin J.Z."/>
            <person name="Young S."/>
            <person name="Zeng Q."/>
            <person name="Anikster Y."/>
            <person name="Bruce M."/>
            <person name="Wang M."/>
            <person name="Yin C."/>
            <person name="McCallum B."/>
            <person name="Szabo L.J."/>
            <person name="Hulbert S."/>
            <person name="Chen X."/>
            <person name="Fellers J.P."/>
        </authorList>
    </citation>
    <scope>NUCLEOTIDE SEQUENCE</scope>
    <source>
        <strain evidence="4">Isolate 1-1 / race 1 (BBBD)</strain>
        <strain evidence="3">isolate 1-1 / race 1 (BBBD)</strain>
    </source>
</reference>
<reference evidence="2" key="1">
    <citation type="submission" date="2009-11" db="EMBL/GenBank/DDBJ databases">
        <authorList>
            <consortium name="The Broad Institute Genome Sequencing Platform"/>
            <person name="Ward D."/>
            <person name="Feldgarden M."/>
            <person name="Earl A."/>
            <person name="Young S.K."/>
            <person name="Zeng Q."/>
            <person name="Koehrsen M."/>
            <person name="Alvarado L."/>
            <person name="Berlin A."/>
            <person name="Bochicchio J."/>
            <person name="Borenstein D."/>
            <person name="Chapman S.B."/>
            <person name="Chen Z."/>
            <person name="Engels R."/>
            <person name="Freedman E."/>
            <person name="Gellesch M."/>
            <person name="Goldberg J."/>
            <person name="Griggs A."/>
            <person name="Gujja S."/>
            <person name="Heilman E."/>
            <person name="Heiman D."/>
            <person name="Hepburn T."/>
            <person name="Howarth C."/>
            <person name="Jen D."/>
            <person name="Larson L."/>
            <person name="Lewis B."/>
            <person name="Mehta T."/>
            <person name="Park D."/>
            <person name="Pearson M."/>
            <person name="Roberts A."/>
            <person name="Saif S."/>
            <person name="Shea T."/>
            <person name="Shenoy N."/>
            <person name="Sisk P."/>
            <person name="Stolte C."/>
            <person name="Sykes S."/>
            <person name="Thomson T."/>
            <person name="Walk T."/>
            <person name="White J."/>
            <person name="Yandava C."/>
            <person name="Izard J."/>
            <person name="Baranova O.V."/>
            <person name="Blanton J.M."/>
            <person name="Tanner A.C."/>
            <person name="Dewhirst F.E."/>
            <person name="Haas B."/>
            <person name="Nusbaum C."/>
            <person name="Birren B."/>
        </authorList>
    </citation>
    <scope>NUCLEOTIDE SEQUENCE [LARGE SCALE GENOMIC DNA]</scope>
    <source>
        <strain evidence="2">1-1 BBBD Race 1</strain>
    </source>
</reference>
<dbReference type="OrthoDB" id="45007at2759"/>
<accession>A0A180GGG1</accession>
<evidence type="ECO:0000313" key="3">
    <source>
        <dbReference type="EnsemblFungi" id="PTTG_27977-t43_1-p1"/>
    </source>
</evidence>
<feature type="region of interest" description="Disordered" evidence="1">
    <location>
        <begin position="1"/>
        <end position="33"/>
    </location>
</feature>
<reference evidence="3" key="4">
    <citation type="submission" date="2025-05" db="UniProtKB">
        <authorList>
            <consortium name="EnsemblFungi"/>
        </authorList>
    </citation>
    <scope>IDENTIFICATION</scope>
    <source>
        <strain evidence="3">isolate 1-1 / race 1 (BBBD)</strain>
    </source>
</reference>
<dbReference type="AlphaFoldDB" id="A0A180GGG1"/>
<feature type="compositionally biased region" description="Low complexity" evidence="1">
    <location>
        <begin position="7"/>
        <end position="21"/>
    </location>
</feature>
<dbReference type="EnsemblFungi" id="PTTG_27977-t43_1">
    <property type="protein sequence ID" value="PTTG_27977-t43_1-p1"/>
    <property type="gene ID" value="PTTG_27977"/>
</dbReference>